<dbReference type="Proteomes" id="UP000468413">
    <property type="component" value="Unassembled WGS sequence"/>
</dbReference>
<dbReference type="InterPro" id="IPR013785">
    <property type="entry name" value="Aldolase_TIM"/>
</dbReference>
<name>A0A6I1GCZ8_9BIFI</name>
<dbReference type="AlphaFoldDB" id="A0A6I1GCZ8"/>
<evidence type="ECO:0000256" key="3">
    <source>
        <dbReference type="PIRNR" id="PIRNR005536"/>
    </source>
</evidence>
<dbReference type="GO" id="GO:0004557">
    <property type="term" value="F:alpha-galactosidase activity"/>
    <property type="evidence" value="ECO:0007669"/>
    <property type="project" value="UniProtKB-UniRule"/>
</dbReference>
<protein>
    <recommendedName>
        <fullName evidence="3">Alpha-galactosidase</fullName>
        <ecNumber evidence="3">3.2.1.22</ecNumber>
    </recommendedName>
</protein>
<evidence type="ECO:0000313" key="5">
    <source>
        <dbReference type="EMBL" id="KAB7786780.1"/>
    </source>
</evidence>
<dbReference type="EMBL" id="WBVS01000010">
    <property type="protein sequence ID" value="KAB7786780.1"/>
    <property type="molecule type" value="Genomic_DNA"/>
</dbReference>
<dbReference type="Pfam" id="PF02065">
    <property type="entry name" value="Melibiase"/>
    <property type="match status" value="1"/>
</dbReference>
<organism evidence="5 6">
    <name type="scientific">Bifidobacterium cebidarum</name>
    <dbReference type="NCBI Taxonomy" id="2650773"/>
    <lineage>
        <taxon>Bacteria</taxon>
        <taxon>Bacillati</taxon>
        <taxon>Actinomycetota</taxon>
        <taxon>Actinomycetes</taxon>
        <taxon>Bifidobacteriales</taxon>
        <taxon>Bifidobacteriaceae</taxon>
        <taxon>Bifidobacterium</taxon>
    </lineage>
</organism>
<dbReference type="Gene3D" id="2.70.98.60">
    <property type="entry name" value="alpha-galactosidase from lactobacil brevis"/>
    <property type="match status" value="1"/>
</dbReference>
<evidence type="ECO:0000256" key="2">
    <source>
        <dbReference type="ARBA" id="ARBA00023295"/>
    </source>
</evidence>
<comment type="similarity">
    <text evidence="3">Belongs to the glycosyl hydrolase.</text>
</comment>
<dbReference type="PIRSF" id="PIRSF005536">
    <property type="entry name" value="Agal"/>
    <property type="match status" value="1"/>
</dbReference>
<dbReference type="InterPro" id="IPR050985">
    <property type="entry name" value="Alpha-glycosidase_related"/>
</dbReference>
<comment type="caution">
    <text evidence="5">The sequence shown here is derived from an EMBL/GenBank/DDBJ whole genome shotgun (WGS) entry which is preliminary data.</text>
</comment>
<keyword evidence="1 3" id="KW-0378">Hydrolase</keyword>
<dbReference type="SUPFAM" id="SSF51445">
    <property type="entry name" value="(Trans)glycosidases"/>
    <property type="match status" value="1"/>
</dbReference>
<accession>A0A6I1GCZ8</accession>
<evidence type="ECO:0000313" key="6">
    <source>
        <dbReference type="Proteomes" id="UP000468413"/>
    </source>
</evidence>
<feature type="active site" description="Nucleophile" evidence="4">
    <location>
        <position position="453"/>
    </location>
</feature>
<proteinExistence type="inferred from homology"/>
<dbReference type="CDD" id="cd14791">
    <property type="entry name" value="GH36"/>
    <property type="match status" value="1"/>
</dbReference>
<dbReference type="PANTHER" id="PTHR43053">
    <property type="entry name" value="GLYCOSIDASE FAMILY 31"/>
    <property type="match status" value="1"/>
</dbReference>
<dbReference type="Gene3D" id="3.20.20.70">
    <property type="entry name" value="Aldolase class I"/>
    <property type="match status" value="1"/>
</dbReference>
<feature type="active site" description="Proton donor" evidence="4">
    <location>
        <position position="521"/>
    </location>
</feature>
<keyword evidence="6" id="KW-1185">Reference proteome</keyword>
<comment type="catalytic activity">
    <reaction evidence="3">
        <text>Hydrolysis of terminal, non-reducing alpha-D-galactose residues in alpha-D-galactosides, including galactose oligosaccharides, galactomannans and galactolipids.</text>
        <dbReference type="EC" id="3.2.1.22"/>
    </reaction>
</comment>
<dbReference type="GO" id="GO:0016052">
    <property type="term" value="P:carbohydrate catabolic process"/>
    <property type="evidence" value="ECO:0007669"/>
    <property type="project" value="InterPro"/>
</dbReference>
<dbReference type="InterPro" id="IPR038417">
    <property type="entry name" value="Alpga-gal_N_sf"/>
</dbReference>
<dbReference type="InterPro" id="IPR002252">
    <property type="entry name" value="Glyco_hydro_36"/>
</dbReference>
<dbReference type="InterPro" id="IPR017853">
    <property type="entry name" value="GH"/>
</dbReference>
<dbReference type="PANTHER" id="PTHR43053:SF3">
    <property type="entry name" value="ALPHA-GALACTOSIDASE C-RELATED"/>
    <property type="match status" value="1"/>
</dbReference>
<evidence type="ECO:0000256" key="1">
    <source>
        <dbReference type="ARBA" id="ARBA00022801"/>
    </source>
</evidence>
<keyword evidence="2 3" id="KW-0326">Glycosidase</keyword>
<sequence length="705" mass="78335">MSQTVTWNAGDVTLVFDYDDNDFVAMRSARMGQSEAVFEQRIPIVDVLTAGTGHRIACNKLTHTVIGSALRYRAHTATTDEHGWHTLTIALTDSTHHLDVVVHYQVADSAPMVRTWADVTNSGHEQPVILDSVTSWTSEFGTPAGQQSDLGAWQLRESRFDWLAEGRWHSNTVRDLLPKFSQEITAVDSRQEYAKISTGTWSTGMAAPLGILESQRLGLTWLFQIEHNGAWRWEIHDDTADGGVALSGPTSENHGWEKVLQPGETFTSVPASFALAGTFEEAVGALTKYRRAFRLPHRDNARPSVVFNDYMNTIYGDPTTAKELPLIKAAAEVGIQIFVIDCGWYDDTGNWWPSVGEWLPSKKRFPNGITEVIDAIRAEGMIPGIWIEPEVIGVQSPMADRLPDSAFFQRHGQRVVEQDRYLLDLRDDAARAHLDSVVDRLVNEYGIGYFKFDYNVSPGAGTDYQADSDGDGLLGHNRAYSAWIDSLYRRYPDLIIENCSSGGMREDFAQLSRFQVQSTSDQQDWKLYPAIAAAAPMMMLPEQAASWAYPQSDMDAETTAFNINTTFLGRFFLSGYLNRMGEAQHTLVESGITAYKEHVQPVIGESTPFWPLGLPEWNDEIVSLGLKTAQGSALVTLWDRGSSCSHSTLQLPQFQGHDVSVTPVFPTQADGFEDWATVWNATDGTLLVDVPVGKYASRTFAVSAR</sequence>
<reference evidence="5 6" key="1">
    <citation type="submission" date="2019-09" db="EMBL/GenBank/DDBJ databases">
        <title>Characterization of the phylogenetic diversity of two novel species belonging to the genus Bifidobacterium: Bifidobacterium cebidarum sp. nov. and Bifidobacterium leontopitheci sp. nov.</title>
        <authorList>
            <person name="Lugli G.A."/>
            <person name="Duranti S."/>
            <person name="Milani C."/>
            <person name="Turroni F."/>
            <person name="Ventura M."/>
        </authorList>
    </citation>
    <scope>NUCLEOTIDE SEQUENCE [LARGE SCALE GENOMIC DNA]</scope>
    <source>
        <strain evidence="5 6">LMG 31469</strain>
    </source>
</reference>
<gene>
    <name evidence="5" type="ORF">F7D08_1657</name>
</gene>
<evidence type="ECO:0000256" key="4">
    <source>
        <dbReference type="PIRSR" id="PIRSR005536-1"/>
    </source>
</evidence>
<dbReference type="EC" id="3.2.1.22" evidence="3"/>